<feature type="compositionally biased region" description="Polar residues" evidence="1">
    <location>
        <begin position="140"/>
        <end position="156"/>
    </location>
</feature>
<comment type="caution">
    <text evidence="2">The sequence shown here is derived from an EMBL/GenBank/DDBJ whole genome shotgun (WGS) entry which is preliminary data.</text>
</comment>
<feature type="region of interest" description="Disordered" evidence="1">
    <location>
        <begin position="134"/>
        <end position="188"/>
    </location>
</feature>
<evidence type="ECO:0000313" key="3">
    <source>
        <dbReference type="Proteomes" id="UP000748025"/>
    </source>
</evidence>
<gene>
    <name evidence="2" type="ORF">E4U43_003713</name>
</gene>
<reference evidence="2" key="1">
    <citation type="journal article" date="2020" name="bioRxiv">
        <title>Whole genome comparisons of ergot fungi reveals the divergence and evolution of species within the genus Claviceps are the result of varying mechanisms driving genome evolution and host range expansion.</title>
        <authorList>
            <person name="Wyka S.A."/>
            <person name="Mondo S.J."/>
            <person name="Liu M."/>
            <person name="Dettman J."/>
            <person name="Nalam V."/>
            <person name="Broders K.D."/>
        </authorList>
    </citation>
    <scope>NUCLEOTIDE SEQUENCE</scope>
    <source>
        <strain evidence="2">CCC 602</strain>
    </source>
</reference>
<dbReference type="AlphaFoldDB" id="A0A9P7T341"/>
<feature type="compositionally biased region" description="Basic and acidic residues" evidence="1">
    <location>
        <begin position="227"/>
        <end position="244"/>
    </location>
</feature>
<evidence type="ECO:0000256" key="1">
    <source>
        <dbReference type="SAM" id="MobiDB-lite"/>
    </source>
</evidence>
<feature type="region of interest" description="Disordered" evidence="1">
    <location>
        <begin position="223"/>
        <end position="244"/>
    </location>
</feature>
<dbReference type="Proteomes" id="UP000748025">
    <property type="component" value="Unassembled WGS sequence"/>
</dbReference>
<evidence type="ECO:0000313" key="2">
    <source>
        <dbReference type="EMBL" id="KAG6016397.1"/>
    </source>
</evidence>
<dbReference type="InterPro" id="IPR022190">
    <property type="entry name" value="DUF3716"/>
</dbReference>
<dbReference type="EMBL" id="SRPW01000247">
    <property type="protein sequence ID" value="KAG6016397.1"/>
    <property type="molecule type" value="Genomic_DNA"/>
</dbReference>
<accession>A0A9P7T341</accession>
<feature type="compositionally biased region" description="Polar residues" evidence="1">
    <location>
        <begin position="171"/>
        <end position="188"/>
    </location>
</feature>
<feature type="region of interest" description="Disordered" evidence="1">
    <location>
        <begin position="421"/>
        <end position="440"/>
    </location>
</feature>
<keyword evidence="3" id="KW-1185">Reference proteome</keyword>
<organism evidence="2 3">
    <name type="scientific">Claviceps pusilla</name>
    <dbReference type="NCBI Taxonomy" id="123648"/>
    <lineage>
        <taxon>Eukaryota</taxon>
        <taxon>Fungi</taxon>
        <taxon>Dikarya</taxon>
        <taxon>Ascomycota</taxon>
        <taxon>Pezizomycotina</taxon>
        <taxon>Sordariomycetes</taxon>
        <taxon>Hypocreomycetidae</taxon>
        <taxon>Hypocreales</taxon>
        <taxon>Clavicipitaceae</taxon>
        <taxon>Claviceps</taxon>
    </lineage>
</organism>
<protein>
    <submittedName>
        <fullName evidence="2">Uncharacterized protein</fullName>
    </submittedName>
</protein>
<sequence length="440" mass="47440">MDARWTGRCDETPQDTNRLQGANFGQLATAAPSPYYPYPQALAVPSISPQALHWASSEAQRDVPARAKASKVTKLPAAGRRGSCQSSLTGAVQNHLEQFVQQGNNNINGDAAQMSRLAATGSHDHPDSAVNLPNAGASVHGSTSIPSLHSSMQNAFDANGGPFPLNEGHQLRSNITSPSHSSLDNNDVSVKNDIPTPVQTAADVALKVYPSVKIESTLCKRLAGEPARQEPTQRRRDQKLNTERRSNVEALLALITGQVAPIPCTNCHKGHGPWTQCVAYDGLFCGSCSNCWFNASGSRCSFHENNNPQNSLFSPTAQTPSVQPGAMLNFQQQPMLSSNSPSVIAPYQADVAQCVMGDPTRNMINNVIGDSMTLSKKDRYVARIEAAAKELGMRIAELEEYLHTPEGVAEQQREHRYHLAQQGQIGDVSMDEDSPKPPVS</sequence>
<dbReference type="OrthoDB" id="4174112at2759"/>
<name>A0A9P7T341_9HYPO</name>
<proteinExistence type="predicted"/>
<dbReference type="Pfam" id="PF12511">
    <property type="entry name" value="DUF3716"/>
    <property type="match status" value="1"/>
</dbReference>